<sequence length="241" mass="27421">MIVVSINYGRFTFIDIKNSKDEAGASNLIAKQLLHKVKTVRWQARISSNDETGKSRKGWEICTCHLFQCCDKTDQKSRQPSVLLPLYTVSKHKSREESSIKDAADDLKVMLTNLPNPNTLGQVKLLASLRLLDGYKNKYNALFRKADMLLKQKAAKVIKEQVQDLVLVKLSDCSCCIHQAKQQYDQAVKEKSLPPSYILTYDTVSWKHSQQCKPYFSISSAHGGHLQRNPYVLMLRMLMAV</sequence>
<gene>
    <name evidence="1" type="ORF">EDD18DRAFT_1108369</name>
</gene>
<comment type="caution">
    <text evidence="1">The sequence shown here is derived from an EMBL/GenBank/DDBJ whole genome shotgun (WGS) entry which is preliminary data.</text>
</comment>
<evidence type="ECO:0000313" key="1">
    <source>
        <dbReference type="EMBL" id="KAK0493161.1"/>
    </source>
</evidence>
<dbReference type="Proteomes" id="UP001175228">
    <property type="component" value="Unassembled WGS sequence"/>
</dbReference>
<dbReference type="EMBL" id="JAUEPU010000026">
    <property type="protein sequence ID" value="KAK0493161.1"/>
    <property type="molecule type" value="Genomic_DNA"/>
</dbReference>
<protein>
    <submittedName>
        <fullName evidence="1">Uncharacterized protein</fullName>
    </submittedName>
</protein>
<keyword evidence="2" id="KW-1185">Reference proteome</keyword>
<dbReference type="AlphaFoldDB" id="A0AA39Q0K6"/>
<organism evidence="1 2">
    <name type="scientific">Armillaria luteobubalina</name>
    <dbReference type="NCBI Taxonomy" id="153913"/>
    <lineage>
        <taxon>Eukaryota</taxon>
        <taxon>Fungi</taxon>
        <taxon>Dikarya</taxon>
        <taxon>Basidiomycota</taxon>
        <taxon>Agaricomycotina</taxon>
        <taxon>Agaricomycetes</taxon>
        <taxon>Agaricomycetidae</taxon>
        <taxon>Agaricales</taxon>
        <taxon>Marasmiineae</taxon>
        <taxon>Physalacriaceae</taxon>
        <taxon>Armillaria</taxon>
    </lineage>
</organism>
<evidence type="ECO:0000313" key="2">
    <source>
        <dbReference type="Proteomes" id="UP001175228"/>
    </source>
</evidence>
<accession>A0AA39Q0K6</accession>
<reference evidence="1" key="1">
    <citation type="submission" date="2023-06" db="EMBL/GenBank/DDBJ databases">
        <authorList>
            <consortium name="Lawrence Berkeley National Laboratory"/>
            <person name="Ahrendt S."/>
            <person name="Sahu N."/>
            <person name="Indic B."/>
            <person name="Wong-Bajracharya J."/>
            <person name="Merenyi Z."/>
            <person name="Ke H.-M."/>
            <person name="Monk M."/>
            <person name="Kocsube S."/>
            <person name="Drula E."/>
            <person name="Lipzen A."/>
            <person name="Balint B."/>
            <person name="Henrissat B."/>
            <person name="Andreopoulos B."/>
            <person name="Martin F.M."/>
            <person name="Harder C.B."/>
            <person name="Rigling D."/>
            <person name="Ford K.L."/>
            <person name="Foster G.D."/>
            <person name="Pangilinan J."/>
            <person name="Papanicolaou A."/>
            <person name="Barry K."/>
            <person name="LaButti K."/>
            <person name="Viragh M."/>
            <person name="Koriabine M."/>
            <person name="Yan M."/>
            <person name="Riley R."/>
            <person name="Champramary S."/>
            <person name="Plett K.L."/>
            <person name="Tsai I.J."/>
            <person name="Slot J."/>
            <person name="Sipos G."/>
            <person name="Plett J."/>
            <person name="Nagy L.G."/>
            <person name="Grigoriev I.V."/>
        </authorList>
    </citation>
    <scope>NUCLEOTIDE SEQUENCE</scope>
    <source>
        <strain evidence="1">HWK02</strain>
    </source>
</reference>
<proteinExistence type="predicted"/>
<name>A0AA39Q0K6_9AGAR</name>